<dbReference type="PANTHER" id="PTHR10778">
    <property type="entry name" value="SOLUTE CARRIER FAMILY 35 MEMBER B"/>
    <property type="match status" value="1"/>
</dbReference>
<feature type="region of interest" description="Disordered" evidence="9">
    <location>
        <begin position="1"/>
        <end position="54"/>
    </location>
</feature>
<dbReference type="GO" id="GO:0072334">
    <property type="term" value="P:UDP-galactose transmembrane transport"/>
    <property type="evidence" value="ECO:0000318"/>
    <property type="project" value="GO_Central"/>
</dbReference>
<dbReference type="GO" id="GO:0005789">
    <property type="term" value="C:endoplasmic reticulum membrane"/>
    <property type="evidence" value="ECO:0000318"/>
    <property type="project" value="GO_Central"/>
</dbReference>
<evidence type="ECO:0000256" key="3">
    <source>
        <dbReference type="ARBA" id="ARBA00022448"/>
    </source>
</evidence>
<dbReference type="Pfam" id="PF08449">
    <property type="entry name" value="UAA"/>
    <property type="match status" value="1"/>
</dbReference>
<keyword evidence="7 10" id="KW-0472">Membrane</keyword>
<evidence type="ECO:0000313" key="11">
    <source>
        <dbReference type="Proteomes" id="UP000001554"/>
    </source>
</evidence>
<evidence type="ECO:0000256" key="4">
    <source>
        <dbReference type="ARBA" id="ARBA00022692"/>
    </source>
</evidence>
<protein>
    <recommendedName>
        <fullName evidence="8">Solute carrier family 35 member B1</fullName>
    </recommendedName>
</protein>
<feature type="transmembrane region" description="Helical" evidence="10">
    <location>
        <begin position="193"/>
        <end position="211"/>
    </location>
</feature>
<keyword evidence="5" id="KW-0256">Endoplasmic reticulum</keyword>
<keyword evidence="6 10" id="KW-1133">Transmembrane helix</keyword>
<feature type="transmembrane region" description="Helical" evidence="10">
    <location>
        <begin position="264"/>
        <end position="285"/>
    </location>
</feature>
<evidence type="ECO:0000313" key="12">
    <source>
        <dbReference type="RefSeq" id="XP_035697080.1"/>
    </source>
</evidence>
<keyword evidence="11" id="KW-1185">Reference proteome</keyword>
<dbReference type="GO" id="GO:0005459">
    <property type="term" value="F:UDP-galactose transmembrane transporter activity"/>
    <property type="evidence" value="ECO:0000318"/>
    <property type="project" value="GO_Central"/>
</dbReference>
<dbReference type="OMA" id="CGAIGQV"/>
<name>A0A9J7MA20_BRAFL</name>
<feature type="transmembrane region" description="Helical" evidence="10">
    <location>
        <begin position="71"/>
        <end position="88"/>
    </location>
</feature>
<accession>A0A9J7MA20</accession>
<evidence type="ECO:0000256" key="5">
    <source>
        <dbReference type="ARBA" id="ARBA00022824"/>
    </source>
</evidence>
<feature type="transmembrane region" description="Helical" evidence="10">
    <location>
        <begin position="291"/>
        <end position="314"/>
    </location>
</feature>
<evidence type="ECO:0000256" key="6">
    <source>
        <dbReference type="ARBA" id="ARBA00022989"/>
    </source>
</evidence>
<dbReference type="InterPro" id="IPR037185">
    <property type="entry name" value="EmrE-like"/>
</dbReference>
<feature type="transmembrane region" description="Helical" evidence="10">
    <location>
        <begin position="104"/>
        <end position="122"/>
    </location>
</feature>
<dbReference type="InterPro" id="IPR013657">
    <property type="entry name" value="SCL35B1-4/HUT1"/>
</dbReference>
<feature type="transmembrane region" description="Helical" evidence="10">
    <location>
        <begin position="223"/>
        <end position="243"/>
    </location>
</feature>
<proteinExistence type="inferred from homology"/>
<comment type="similarity">
    <text evidence="2">Belongs to the nucleotide-sugar transporter family. SLC35B subfamily.</text>
</comment>
<evidence type="ECO:0000256" key="9">
    <source>
        <dbReference type="SAM" id="MobiDB-lite"/>
    </source>
</evidence>
<evidence type="ECO:0000256" key="1">
    <source>
        <dbReference type="ARBA" id="ARBA00004477"/>
    </source>
</evidence>
<dbReference type="KEGG" id="bfo:118430349"/>
<feature type="compositionally biased region" description="Polar residues" evidence="9">
    <location>
        <begin position="1"/>
        <end position="10"/>
    </location>
</feature>
<dbReference type="GO" id="GO:0005460">
    <property type="term" value="F:UDP-glucose transmembrane transporter activity"/>
    <property type="evidence" value="ECO:0000318"/>
    <property type="project" value="GO_Central"/>
</dbReference>
<sequence>MNSAPSSTSTGKREDNPLEAMTLPASNPQPPVGLKKEDVETGGQSQSGTSSVPAAGGMEGLWNRLSERTRLLTCFFGIFVCYFYYGIVQEKITRGTYGEDKEKFTYVMSLVFLQCIVNAAFAKMMCYFAAPGVNDTTPNWLYGICSTTYMGAMLASNQALQHVNYPTQVLGKSCKPIPVLILGVLLARKRYPLLKYLFVLLIVAGVAIFVYKDNVQAKADDHIFGWGEILLLASLTMDGLTGVSQEKMRGQHQTNSHYMMYNMNFWSIGILAVCIGVTGEVFSFLKFLEKYPYVLGNMFLFSITSALGQLFIFVTVTNFGPLTCSIITTTRKFFTILASVIIFQNPLLPRQWLGVLLVFSGLAGDSYFGKAKKVKENHK</sequence>
<organism evidence="11 12">
    <name type="scientific">Branchiostoma floridae</name>
    <name type="common">Florida lancelet</name>
    <name type="synonym">Amphioxus</name>
    <dbReference type="NCBI Taxonomy" id="7739"/>
    <lineage>
        <taxon>Eukaryota</taxon>
        <taxon>Metazoa</taxon>
        <taxon>Chordata</taxon>
        <taxon>Cephalochordata</taxon>
        <taxon>Leptocardii</taxon>
        <taxon>Amphioxiformes</taxon>
        <taxon>Branchiostomatidae</taxon>
        <taxon>Branchiostoma</taxon>
    </lineage>
</organism>
<dbReference type="SUPFAM" id="SSF103481">
    <property type="entry name" value="Multidrug resistance efflux transporter EmrE"/>
    <property type="match status" value="2"/>
</dbReference>
<reference evidence="11" key="1">
    <citation type="journal article" date="2020" name="Nat. Ecol. Evol.">
        <title>Deeply conserved synteny resolves early events in vertebrate evolution.</title>
        <authorList>
            <person name="Simakov O."/>
            <person name="Marletaz F."/>
            <person name="Yue J.X."/>
            <person name="O'Connell B."/>
            <person name="Jenkins J."/>
            <person name="Brandt A."/>
            <person name="Calef R."/>
            <person name="Tung C.H."/>
            <person name="Huang T.K."/>
            <person name="Schmutz J."/>
            <person name="Satoh N."/>
            <person name="Yu J.K."/>
            <person name="Putnam N.H."/>
            <person name="Green R.E."/>
            <person name="Rokhsar D.S."/>
        </authorList>
    </citation>
    <scope>NUCLEOTIDE SEQUENCE [LARGE SCALE GENOMIC DNA]</scope>
    <source>
        <strain evidence="11">S238N-H82</strain>
    </source>
</reference>
<evidence type="ECO:0000256" key="7">
    <source>
        <dbReference type="ARBA" id="ARBA00023136"/>
    </source>
</evidence>
<feature type="compositionally biased region" description="Low complexity" evidence="9">
    <location>
        <begin position="41"/>
        <end position="51"/>
    </location>
</feature>
<gene>
    <name evidence="12" type="primary">LOC118430349</name>
</gene>
<evidence type="ECO:0000256" key="10">
    <source>
        <dbReference type="SAM" id="Phobius"/>
    </source>
</evidence>
<dbReference type="GeneID" id="118430349"/>
<evidence type="ECO:0000256" key="8">
    <source>
        <dbReference type="ARBA" id="ARBA00040754"/>
    </source>
</evidence>
<dbReference type="GO" id="GO:0000139">
    <property type="term" value="C:Golgi membrane"/>
    <property type="evidence" value="ECO:0000318"/>
    <property type="project" value="GO_Central"/>
</dbReference>
<dbReference type="AlphaFoldDB" id="A0A9J7MA20"/>
<keyword evidence="4 10" id="KW-0812">Transmembrane</keyword>
<evidence type="ECO:0000256" key="2">
    <source>
        <dbReference type="ARBA" id="ARBA00010694"/>
    </source>
</evidence>
<dbReference type="OrthoDB" id="78344at2759"/>
<dbReference type="RefSeq" id="XP_035697080.1">
    <property type="nucleotide sequence ID" value="XM_035841187.1"/>
</dbReference>
<dbReference type="PANTHER" id="PTHR10778:SF10">
    <property type="entry name" value="SOLUTE CARRIER FAMILY 35 MEMBER B1"/>
    <property type="match status" value="1"/>
</dbReference>
<reference evidence="12" key="2">
    <citation type="submission" date="2025-08" db="UniProtKB">
        <authorList>
            <consortium name="RefSeq"/>
        </authorList>
    </citation>
    <scope>IDENTIFICATION</scope>
    <source>
        <strain evidence="12">S238N-H82</strain>
        <tissue evidence="12">Testes</tissue>
    </source>
</reference>
<dbReference type="Proteomes" id="UP000001554">
    <property type="component" value="Chromosome 14"/>
</dbReference>
<keyword evidence="3" id="KW-0813">Transport</keyword>
<comment type="subcellular location">
    <subcellularLocation>
        <location evidence="1">Endoplasmic reticulum membrane</location>
        <topology evidence="1">Multi-pass membrane protein</topology>
    </subcellularLocation>
</comment>